<evidence type="ECO:0000256" key="1">
    <source>
        <dbReference type="SAM" id="Phobius"/>
    </source>
</evidence>
<keyword evidence="3" id="KW-1185">Reference proteome</keyword>
<dbReference type="RefSeq" id="XP_043135638.1">
    <property type="nucleotide sequence ID" value="XM_043277795.1"/>
</dbReference>
<accession>A0A7R7VM41</accession>
<organism evidence="2 3">
    <name type="scientific">Aspergillus chevalieri</name>
    <name type="common">Eurotium chevalieri</name>
    <dbReference type="NCBI Taxonomy" id="182096"/>
    <lineage>
        <taxon>Eukaryota</taxon>
        <taxon>Fungi</taxon>
        <taxon>Dikarya</taxon>
        <taxon>Ascomycota</taxon>
        <taxon>Pezizomycotina</taxon>
        <taxon>Eurotiomycetes</taxon>
        <taxon>Eurotiomycetidae</taxon>
        <taxon>Eurotiales</taxon>
        <taxon>Aspergillaceae</taxon>
        <taxon>Aspergillus</taxon>
        <taxon>Aspergillus subgen. Aspergillus</taxon>
    </lineage>
</organism>
<name>A0A7R7VM41_ASPCH</name>
<reference evidence="2" key="1">
    <citation type="submission" date="2021-01" db="EMBL/GenBank/DDBJ databases">
        <authorList>
            <consortium name="Aspergillus chevalieri M1 genome sequencing consortium"/>
            <person name="Kazuki M."/>
            <person name="Futagami T."/>
        </authorList>
    </citation>
    <scope>NUCLEOTIDE SEQUENCE</scope>
    <source>
        <strain evidence="2">M1</strain>
    </source>
</reference>
<dbReference type="AlphaFoldDB" id="A0A7R7VM41"/>
<feature type="transmembrane region" description="Helical" evidence="1">
    <location>
        <begin position="18"/>
        <end position="40"/>
    </location>
</feature>
<dbReference type="KEGG" id="ache:ACHE_31103A"/>
<gene>
    <name evidence="2" type="ORF">ACHE_31103A</name>
</gene>
<dbReference type="GeneID" id="66981475"/>
<sequence>MASGRFQILYSVPYEPTFLFLLILPTIIIYACAMAMAYVYSPCICTALTVIRGILLTFIAAVCLLAIILDPKVNYVSKEYIIKSNDEDIIADHHFDHSHPPATKGKQCTAVMTVEGKIVGYVSTVDHDENSGDKEATVSEDSLGKGAIGDIVRLAVETGVLCGLYDL</sequence>
<dbReference type="PROSITE" id="PS51257">
    <property type="entry name" value="PROKAR_LIPOPROTEIN"/>
    <property type="match status" value="1"/>
</dbReference>
<reference evidence="2" key="2">
    <citation type="submission" date="2021-02" db="EMBL/GenBank/DDBJ databases">
        <title>Aspergillus chevalieri M1 genome sequence.</title>
        <authorList>
            <person name="Kadooka C."/>
            <person name="Mori K."/>
            <person name="Futagami T."/>
        </authorList>
    </citation>
    <scope>NUCLEOTIDE SEQUENCE</scope>
    <source>
        <strain evidence="2">M1</strain>
    </source>
</reference>
<evidence type="ECO:0000313" key="2">
    <source>
        <dbReference type="EMBL" id="BCR87116.1"/>
    </source>
</evidence>
<keyword evidence="1" id="KW-1133">Transmembrane helix</keyword>
<keyword evidence="1" id="KW-0812">Transmembrane</keyword>
<dbReference type="Proteomes" id="UP000637239">
    <property type="component" value="Chromosome 3"/>
</dbReference>
<keyword evidence="1" id="KW-0472">Membrane</keyword>
<protein>
    <submittedName>
        <fullName evidence="2">Uncharacterized protein</fullName>
    </submittedName>
</protein>
<feature type="transmembrane region" description="Helical" evidence="1">
    <location>
        <begin position="47"/>
        <end position="69"/>
    </location>
</feature>
<dbReference type="EMBL" id="AP024418">
    <property type="protein sequence ID" value="BCR87116.1"/>
    <property type="molecule type" value="Genomic_DNA"/>
</dbReference>
<proteinExistence type="predicted"/>
<evidence type="ECO:0000313" key="3">
    <source>
        <dbReference type="Proteomes" id="UP000637239"/>
    </source>
</evidence>